<gene>
    <name evidence="1" type="ORF">MKZ38_009799</name>
</gene>
<accession>A0AAD5WXD5</accession>
<comment type="caution">
    <text evidence="1">The sequence shown here is derived from an EMBL/GenBank/DDBJ whole genome shotgun (WGS) entry which is preliminary data.</text>
</comment>
<protein>
    <submittedName>
        <fullName evidence="1">Uncharacterized protein</fullName>
    </submittedName>
</protein>
<proteinExistence type="predicted"/>
<sequence>MSPSPAASIPPLDSVRHARDDFRLIISFEESQHFGTTTLQHVKDGVFLVDNIVEQRLSDLFAGLQHYASVTNAIIDDMEEYMPWIWAPIDTIIRRSRQYADAFDKIVTAYTKLARLFVPLCVFNKDSPGNLGLVETLAAYYVNILMFHQHIYMFVWQRDHDFNPPTPWEMTEGQLEDILEDMQTHIS</sequence>
<reference evidence="1" key="1">
    <citation type="submission" date="2022-07" db="EMBL/GenBank/DDBJ databases">
        <title>Draft genome sequence of Zalerion maritima ATCC 34329, a (micro)plastics degrading marine fungus.</title>
        <authorList>
            <person name="Paco A."/>
            <person name="Goncalves M.F.M."/>
            <person name="Rocha-Santos T.A.P."/>
            <person name="Alves A."/>
        </authorList>
    </citation>
    <scope>NUCLEOTIDE SEQUENCE</scope>
    <source>
        <strain evidence="1">ATCC 34329</strain>
    </source>
</reference>
<organism evidence="1 2">
    <name type="scientific">Zalerion maritima</name>
    <dbReference type="NCBI Taxonomy" id="339359"/>
    <lineage>
        <taxon>Eukaryota</taxon>
        <taxon>Fungi</taxon>
        <taxon>Dikarya</taxon>
        <taxon>Ascomycota</taxon>
        <taxon>Pezizomycotina</taxon>
        <taxon>Sordariomycetes</taxon>
        <taxon>Lulworthiomycetidae</taxon>
        <taxon>Lulworthiales</taxon>
        <taxon>Lulworthiaceae</taxon>
        <taxon>Zalerion</taxon>
    </lineage>
</organism>
<keyword evidence="2" id="KW-1185">Reference proteome</keyword>
<evidence type="ECO:0000313" key="1">
    <source>
        <dbReference type="EMBL" id="KAJ2906936.1"/>
    </source>
</evidence>
<evidence type="ECO:0000313" key="2">
    <source>
        <dbReference type="Proteomes" id="UP001201980"/>
    </source>
</evidence>
<name>A0AAD5WXD5_9PEZI</name>
<dbReference type="Proteomes" id="UP001201980">
    <property type="component" value="Unassembled WGS sequence"/>
</dbReference>
<dbReference type="EMBL" id="JAKWBI020000007">
    <property type="protein sequence ID" value="KAJ2906936.1"/>
    <property type="molecule type" value="Genomic_DNA"/>
</dbReference>
<dbReference type="AlphaFoldDB" id="A0AAD5WXD5"/>